<comment type="catalytic activity">
    <reaction evidence="8">
        <text>L-seryl-[protein] + ATP = O-phospho-L-seryl-[protein] + ADP + H(+)</text>
        <dbReference type="Rhea" id="RHEA:17989"/>
        <dbReference type="Rhea" id="RHEA-COMP:9863"/>
        <dbReference type="Rhea" id="RHEA-COMP:11604"/>
        <dbReference type="ChEBI" id="CHEBI:15378"/>
        <dbReference type="ChEBI" id="CHEBI:29999"/>
        <dbReference type="ChEBI" id="CHEBI:30616"/>
        <dbReference type="ChEBI" id="CHEBI:83421"/>
        <dbReference type="ChEBI" id="CHEBI:456216"/>
        <dbReference type="EC" id="2.7.11.11"/>
    </reaction>
</comment>
<comment type="caution">
    <text evidence="13">The sequence shown here is derived from an EMBL/GenBank/DDBJ whole genome shotgun (WGS) entry which is preliminary data.</text>
</comment>
<protein>
    <recommendedName>
        <fullName evidence="1">cAMP-dependent protein kinase</fullName>
        <ecNumber evidence="1">2.7.11.11</ecNumber>
    </recommendedName>
</protein>
<evidence type="ECO:0000256" key="7">
    <source>
        <dbReference type="ARBA" id="ARBA00047292"/>
    </source>
</evidence>
<keyword evidence="6 9" id="KW-0067">ATP-binding</keyword>
<accession>A0A9P6KZX2</accession>
<proteinExistence type="inferred from homology"/>
<dbReference type="GO" id="GO:0005952">
    <property type="term" value="C:cAMP-dependent protein kinase complex"/>
    <property type="evidence" value="ECO:0007669"/>
    <property type="project" value="TreeGrafter"/>
</dbReference>
<comment type="similarity">
    <text evidence="10">Belongs to the protein kinase superfamily.</text>
</comment>
<evidence type="ECO:0000256" key="5">
    <source>
        <dbReference type="ARBA" id="ARBA00022777"/>
    </source>
</evidence>
<feature type="domain" description="Protein kinase" evidence="11">
    <location>
        <begin position="7"/>
        <end position="261"/>
    </location>
</feature>
<evidence type="ECO:0000256" key="10">
    <source>
        <dbReference type="RuleBase" id="RU000304"/>
    </source>
</evidence>
<dbReference type="InterPro" id="IPR017441">
    <property type="entry name" value="Protein_kinase_ATP_BS"/>
</dbReference>
<evidence type="ECO:0000256" key="8">
    <source>
        <dbReference type="ARBA" id="ARBA00047454"/>
    </source>
</evidence>
<dbReference type="Proteomes" id="UP000740883">
    <property type="component" value="Unassembled WGS sequence"/>
</dbReference>
<dbReference type="GO" id="GO:0005524">
    <property type="term" value="F:ATP binding"/>
    <property type="evidence" value="ECO:0007669"/>
    <property type="project" value="UniProtKB-UniRule"/>
</dbReference>
<evidence type="ECO:0000313" key="14">
    <source>
        <dbReference type="Proteomes" id="UP000740883"/>
    </source>
</evidence>
<keyword evidence="4 9" id="KW-0547">Nucleotide-binding</keyword>
<sequence>MLEYNDFKIVRKIGTGAFGKVYLAHLTTNTNIRFAIKILKWRKILNMRQGDQLENEINVLRMLKSSPFVTRLIGVTNQYSSLGIVMEYISGGELFYWLRRSGKFSEYATRFYAAEIISGLAYIHQNGFIYRDLKPENILLTPSGHIKLTDFGFSIRGTEKTYIISGTPEYMSPEKLLNEDDGVDSDFWSFGIIVFEMLVGDPPFFDTDTNSIYQKILKNEIFIPDWVSSPSRNLIYRLLKRERQERLGYYGIDDIMAHEFFRNIKWKDVVSLKLRPPIVPEEYKNVDFNSFDDDEEDSNDEETEVVRPYDRIKVFK</sequence>
<dbReference type="PANTHER" id="PTHR24353">
    <property type="entry name" value="CYCLIC NUCLEOTIDE-DEPENDENT PROTEIN KINASE"/>
    <property type="match status" value="1"/>
</dbReference>
<dbReference type="FunFam" id="1.10.510.10:FF:000210">
    <property type="entry name" value="Non-specific serine/threonine protein kinase"/>
    <property type="match status" value="1"/>
</dbReference>
<keyword evidence="5 13" id="KW-0418">Kinase</keyword>
<dbReference type="PROSITE" id="PS51285">
    <property type="entry name" value="AGC_KINASE_CTER"/>
    <property type="match status" value="1"/>
</dbReference>
<evidence type="ECO:0000256" key="1">
    <source>
        <dbReference type="ARBA" id="ARBA00012444"/>
    </source>
</evidence>
<dbReference type="PROSITE" id="PS00107">
    <property type="entry name" value="PROTEIN_KINASE_ATP"/>
    <property type="match status" value="1"/>
</dbReference>
<dbReference type="InterPro" id="IPR011009">
    <property type="entry name" value="Kinase-like_dom_sf"/>
</dbReference>
<organism evidence="13 14">
    <name type="scientific">Nosema granulosis</name>
    <dbReference type="NCBI Taxonomy" id="83296"/>
    <lineage>
        <taxon>Eukaryota</taxon>
        <taxon>Fungi</taxon>
        <taxon>Fungi incertae sedis</taxon>
        <taxon>Microsporidia</taxon>
        <taxon>Nosematidae</taxon>
        <taxon>Nosema</taxon>
    </lineage>
</organism>
<feature type="binding site" evidence="9">
    <location>
        <position position="37"/>
    </location>
    <ligand>
        <name>ATP</name>
        <dbReference type="ChEBI" id="CHEBI:30616"/>
    </ligand>
</feature>
<dbReference type="SUPFAM" id="SSF56112">
    <property type="entry name" value="Protein kinase-like (PK-like)"/>
    <property type="match status" value="1"/>
</dbReference>
<dbReference type="PROSITE" id="PS50011">
    <property type="entry name" value="PROTEIN_KINASE_DOM"/>
    <property type="match status" value="1"/>
</dbReference>
<dbReference type="EMBL" id="SBJO01000024">
    <property type="protein sequence ID" value="KAF9764410.1"/>
    <property type="molecule type" value="Genomic_DNA"/>
</dbReference>
<comment type="catalytic activity">
    <reaction evidence="7">
        <text>L-threonyl-[protein] + ATP = O-phospho-L-threonyl-[protein] + ADP + H(+)</text>
        <dbReference type="Rhea" id="RHEA:46608"/>
        <dbReference type="Rhea" id="RHEA-COMP:11060"/>
        <dbReference type="Rhea" id="RHEA-COMP:11605"/>
        <dbReference type="ChEBI" id="CHEBI:15378"/>
        <dbReference type="ChEBI" id="CHEBI:30013"/>
        <dbReference type="ChEBI" id="CHEBI:30616"/>
        <dbReference type="ChEBI" id="CHEBI:61977"/>
        <dbReference type="ChEBI" id="CHEBI:456216"/>
        <dbReference type="EC" id="2.7.11.11"/>
    </reaction>
</comment>
<evidence type="ECO:0000256" key="3">
    <source>
        <dbReference type="ARBA" id="ARBA00022679"/>
    </source>
</evidence>
<gene>
    <name evidence="13" type="ORF">NGRA_0596</name>
</gene>
<name>A0A9P6KZX2_9MICR</name>
<evidence type="ECO:0000259" key="12">
    <source>
        <dbReference type="PROSITE" id="PS51285"/>
    </source>
</evidence>
<dbReference type="InterPro" id="IPR000719">
    <property type="entry name" value="Prot_kinase_dom"/>
</dbReference>
<dbReference type="Pfam" id="PF00069">
    <property type="entry name" value="Pkinase"/>
    <property type="match status" value="1"/>
</dbReference>
<keyword evidence="14" id="KW-1185">Reference proteome</keyword>
<dbReference type="SMART" id="SM00220">
    <property type="entry name" value="S_TKc"/>
    <property type="match status" value="1"/>
</dbReference>
<dbReference type="EC" id="2.7.11.11" evidence="1"/>
<evidence type="ECO:0000256" key="2">
    <source>
        <dbReference type="ARBA" id="ARBA00022527"/>
    </source>
</evidence>
<reference evidence="13 14" key="1">
    <citation type="journal article" date="2020" name="Genome Biol. Evol.">
        <title>Comparative genomics of strictly vertically transmitted, feminizing microsporidia endosymbionts of amphipod crustaceans.</title>
        <authorList>
            <person name="Cormier A."/>
            <person name="Chebbi M.A."/>
            <person name="Giraud I."/>
            <person name="Wattier R."/>
            <person name="Teixeira M."/>
            <person name="Gilbert C."/>
            <person name="Rigaud T."/>
            <person name="Cordaux R."/>
        </authorList>
    </citation>
    <scope>NUCLEOTIDE SEQUENCE [LARGE SCALE GENOMIC DNA]</scope>
    <source>
        <strain evidence="13 14">Ou3-Ou53</strain>
    </source>
</reference>
<dbReference type="Gene3D" id="3.30.200.20">
    <property type="entry name" value="Phosphorylase Kinase, domain 1"/>
    <property type="match status" value="1"/>
</dbReference>
<evidence type="ECO:0000256" key="6">
    <source>
        <dbReference type="ARBA" id="ARBA00022840"/>
    </source>
</evidence>
<dbReference type="InterPro" id="IPR008271">
    <property type="entry name" value="Ser/Thr_kinase_AS"/>
</dbReference>
<dbReference type="Gene3D" id="1.10.510.10">
    <property type="entry name" value="Transferase(Phosphotransferase) domain 1"/>
    <property type="match status" value="1"/>
</dbReference>
<dbReference type="PROSITE" id="PS00108">
    <property type="entry name" value="PROTEIN_KINASE_ST"/>
    <property type="match status" value="1"/>
</dbReference>
<dbReference type="GO" id="GO:0004691">
    <property type="term" value="F:cAMP-dependent protein kinase activity"/>
    <property type="evidence" value="ECO:0007669"/>
    <property type="project" value="UniProtKB-EC"/>
</dbReference>
<dbReference type="AlphaFoldDB" id="A0A9P6KZX2"/>
<keyword evidence="3" id="KW-0808">Transferase</keyword>
<dbReference type="OrthoDB" id="63267at2759"/>
<keyword evidence="2 10" id="KW-0723">Serine/threonine-protein kinase</keyword>
<dbReference type="InterPro" id="IPR000961">
    <property type="entry name" value="AGC-kinase_C"/>
</dbReference>
<feature type="domain" description="AGC-kinase C-terminal" evidence="12">
    <location>
        <begin position="262"/>
        <end position="316"/>
    </location>
</feature>
<evidence type="ECO:0000313" key="13">
    <source>
        <dbReference type="EMBL" id="KAF9764410.1"/>
    </source>
</evidence>
<evidence type="ECO:0000256" key="4">
    <source>
        <dbReference type="ARBA" id="ARBA00022741"/>
    </source>
</evidence>
<dbReference type="PANTHER" id="PTHR24353:SF37">
    <property type="entry name" value="CAMP-DEPENDENT PROTEIN KINASE CATALYTIC SUBUNIT PRKX"/>
    <property type="match status" value="1"/>
</dbReference>
<evidence type="ECO:0000256" key="9">
    <source>
        <dbReference type="PROSITE-ProRule" id="PRU10141"/>
    </source>
</evidence>
<evidence type="ECO:0000259" key="11">
    <source>
        <dbReference type="PROSITE" id="PS50011"/>
    </source>
</evidence>